<name>A0AAD5NXS9_ACENE</name>
<accession>A0AAD5NXS9</accession>
<dbReference type="EMBL" id="JAJSOW010000100">
    <property type="protein sequence ID" value="KAI9186559.1"/>
    <property type="molecule type" value="Genomic_DNA"/>
</dbReference>
<reference evidence="1" key="2">
    <citation type="submission" date="2023-02" db="EMBL/GenBank/DDBJ databases">
        <authorList>
            <person name="Swenson N.G."/>
            <person name="Wegrzyn J.L."/>
            <person name="Mcevoy S.L."/>
        </authorList>
    </citation>
    <scope>NUCLEOTIDE SEQUENCE</scope>
    <source>
        <strain evidence="1">91603</strain>
        <tissue evidence="1">Leaf</tissue>
    </source>
</reference>
<organism evidence="1 2">
    <name type="scientific">Acer negundo</name>
    <name type="common">Box elder</name>
    <dbReference type="NCBI Taxonomy" id="4023"/>
    <lineage>
        <taxon>Eukaryota</taxon>
        <taxon>Viridiplantae</taxon>
        <taxon>Streptophyta</taxon>
        <taxon>Embryophyta</taxon>
        <taxon>Tracheophyta</taxon>
        <taxon>Spermatophyta</taxon>
        <taxon>Magnoliopsida</taxon>
        <taxon>eudicotyledons</taxon>
        <taxon>Gunneridae</taxon>
        <taxon>Pentapetalae</taxon>
        <taxon>rosids</taxon>
        <taxon>malvids</taxon>
        <taxon>Sapindales</taxon>
        <taxon>Sapindaceae</taxon>
        <taxon>Hippocastanoideae</taxon>
        <taxon>Acereae</taxon>
        <taxon>Acer</taxon>
    </lineage>
</organism>
<sequence length="224" mass="25502">MLLGRGFFSSFKISHLDYRRSDHRPILLEFTDNLLVPRIPLRKRRFFFKECWVDNQECKELISNSWVDNFRPNAVDRVMGNIQVCAKQKPVPSGSAHPQVSKWKSPSVNVYKINYDAATDEVGGLIGFGIVIKNEILFSDHTTSSSCSFLFLFLFFVVIVDPLFRSHHLSFLFFVKQWYKIEAGQTGVDLFLWSPSIVRQASSLSSSATSSKLVGISVVIVKQT</sequence>
<comment type="caution">
    <text evidence="1">The sequence shown here is derived from an EMBL/GenBank/DDBJ whole genome shotgun (WGS) entry which is preliminary data.</text>
</comment>
<proteinExistence type="predicted"/>
<gene>
    <name evidence="1" type="ORF">LWI28_018543</name>
</gene>
<dbReference type="AlphaFoldDB" id="A0AAD5NXS9"/>
<evidence type="ECO:0000313" key="1">
    <source>
        <dbReference type="EMBL" id="KAI9186559.1"/>
    </source>
</evidence>
<keyword evidence="2" id="KW-1185">Reference proteome</keyword>
<evidence type="ECO:0000313" key="2">
    <source>
        <dbReference type="Proteomes" id="UP001064489"/>
    </source>
</evidence>
<protein>
    <submittedName>
        <fullName evidence="1">Uncharacterized protein</fullName>
    </submittedName>
</protein>
<reference evidence="1" key="1">
    <citation type="journal article" date="2022" name="Plant J.">
        <title>Strategies of tolerance reflected in two North American maple genomes.</title>
        <authorList>
            <person name="McEvoy S.L."/>
            <person name="Sezen U.U."/>
            <person name="Trouern-Trend A."/>
            <person name="McMahon S.M."/>
            <person name="Schaberg P.G."/>
            <person name="Yang J."/>
            <person name="Wegrzyn J.L."/>
            <person name="Swenson N.G."/>
        </authorList>
    </citation>
    <scope>NUCLEOTIDE SEQUENCE</scope>
    <source>
        <strain evidence="1">91603</strain>
    </source>
</reference>
<dbReference type="Proteomes" id="UP001064489">
    <property type="component" value="Chromosome 3"/>
</dbReference>